<protein>
    <submittedName>
        <fullName evidence="1">Uncharacterized protein</fullName>
    </submittedName>
</protein>
<organism evidence="1">
    <name type="scientific">Lepeophtheirus salmonis</name>
    <name type="common">Salmon louse</name>
    <name type="synonym">Caligus salmonis</name>
    <dbReference type="NCBI Taxonomy" id="72036"/>
    <lineage>
        <taxon>Eukaryota</taxon>
        <taxon>Metazoa</taxon>
        <taxon>Ecdysozoa</taxon>
        <taxon>Arthropoda</taxon>
        <taxon>Crustacea</taxon>
        <taxon>Multicrustacea</taxon>
        <taxon>Hexanauplia</taxon>
        <taxon>Copepoda</taxon>
        <taxon>Siphonostomatoida</taxon>
        <taxon>Caligidae</taxon>
        <taxon>Lepeophtheirus</taxon>
    </lineage>
</organism>
<accession>A0A0K2T4D8</accession>
<name>A0A0K2T4D8_LEPSM</name>
<evidence type="ECO:0000313" key="1">
    <source>
        <dbReference type="EMBL" id="CDW20883.1"/>
    </source>
</evidence>
<sequence length="127" mass="14247">MQKVLSLPKSWKKRIKSSIAKRKKFYFAISNLNRMSIFYAPSKDCGKLFNTAIHAFADCPGLFIMKEFISLNISGLRDKFVTLLPLLGVTSNVANTPTKTCVLEFALSSRKSRIAGMLTEGKPVRKE</sequence>
<dbReference type="AlphaFoldDB" id="A0A0K2T4D8"/>
<reference evidence="1" key="1">
    <citation type="submission" date="2014-05" db="EMBL/GenBank/DDBJ databases">
        <authorList>
            <person name="Chronopoulou M."/>
        </authorList>
    </citation>
    <scope>NUCLEOTIDE SEQUENCE</scope>
    <source>
        <tissue evidence="1">Whole organism</tissue>
    </source>
</reference>
<proteinExistence type="predicted"/>
<dbReference type="EMBL" id="HACA01003522">
    <property type="protein sequence ID" value="CDW20883.1"/>
    <property type="molecule type" value="Transcribed_RNA"/>
</dbReference>